<comment type="similarity">
    <text evidence="1">Belongs to the short-chain dehydrogenases/reductases (SDR) family.</text>
</comment>
<dbReference type="PRINTS" id="PR00081">
    <property type="entry name" value="GDHRDH"/>
</dbReference>
<dbReference type="CDD" id="cd05233">
    <property type="entry name" value="SDR_c"/>
    <property type="match status" value="1"/>
</dbReference>
<evidence type="ECO:0000313" key="4">
    <source>
        <dbReference type="EMBL" id="QHE59810.1"/>
    </source>
</evidence>
<name>A0A6I6UMM7_9BACI</name>
<dbReference type="PANTHER" id="PTHR43639">
    <property type="entry name" value="OXIDOREDUCTASE, SHORT-CHAIN DEHYDROGENASE/REDUCTASE FAMILY (AFU_ORTHOLOGUE AFUA_5G02870)"/>
    <property type="match status" value="1"/>
</dbReference>
<reference evidence="4 5" key="1">
    <citation type="submission" date="2019-06" db="EMBL/GenBank/DDBJ databases">
        <title>An operon consisting of a P-type ATPase gene and a transcriptional regular gene given the different cadmium resistance in Bacillus vietamensis 151-6 and Bacillus marisflavi 151-25.</title>
        <authorList>
            <person name="Yu X."/>
        </authorList>
    </citation>
    <scope>NUCLEOTIDE SEQUENCE [LARGE SCALE GENOMIC DNA]</scope>
    <source>
        <strain evidence="4 5">151-6</strain>
    </source>
</reference>
<dbReference type="GO" id="GO:0008206">
    <property type="term" value="P:bile acid metabolic process"/>
    <property type="evidence" value="ECO:0007669"/>
    <property type="project" value="UniProtKB-ARBA"/>
</dbReference>
<evidence type="ECO:0000256" key="1">
    <source>
        <dbReference type="ARBA" id="ARBA00006484"/>
    </source>
</evidence>
<dbReference type="GO" id="GO:0016491">
    <property type="term" value="F:oxidoreductase activity"/>
    <property type="evidence" value="ECO:0007669"/>
    <property type="project" value="UniProtKB-KW"/>
</dbReference>
<dbReference type="RefSeq" id="WP_159360969.1">
    <property type="nucleotide sequence ID" value="NZ_CP047394.1"/>
</dbReference>
<evidence type="ECO:0000256" key="2">
    <source>
        <dbReference type="ARBA" id="ARBA00011881"/>
    </source>
</evidence>
<dbReference type="PRINTS" id="PR00080">
    <property type="entry name" value="SDRFAMILY"/>
</dbReference>
<dbReference type="KEGG" id="bvq:FHE72_01200"/>
<dbReference type="InterPro" id="IPR036291">
    <property type="entry name" value="NAD(P)-bd_dom_sf"/>
</dbReference>
<dbReference type="SUPFAM" id="SSF51735">
    <property type="entry name" value="NAD(P)-binding Rossmann-fold domains"/>
    <property type="match status" value="1"/>
</dbReference>
<accession>A0A6I6UMM7</accession>
<organism evidence="4 5">
    <name type="scientific">Rossellomorea vietnamensis</name>
    <dbReference type="NCBI Taxonomy" id="218284"/>
    <lineage>
        <taxon>Bacteria</taxon>
        <taxon>Bacillati</taxon>
        <taxon>Bacillota</taxon>
        <taxon>Bacilli</taxon>
        <taxon>Bacillales</taxon>
        <taxon>Bacillaceae</taxon>
        <taxon>Rossellomorea</taxon>
    </lineage>
</organism>
<comment type="subunit">
    <text evidence="2">Homotetramer.</text>
</comment>
<dbReference type="AlphaFoldDB" id="A0A6I6UMM7"/>
<dbReference type="Proteomes" id="UP000465062">
    <property type="component" value="Chromosome"/>
</dbReference>
<sequence length="245" mass="27361">MNKKIIFITGSSSGIGYGITTRLLEEGHTVIGTFYNNENRSRELESTFSNFEGIYLDLNDSMEKINTKLDHIIEKYGDLNILINCAAEVSTIQYEEANEKDFNRILEINLKKPYFLIQSLYKKHKNNKCQLDTIINISSISDKYAFSGLSLYEMSKAALSMMTRSLAYEFAETGIRVNGVAPGAVFVEKNHGDSNWENIISNVVPLGRPGLPKDIASVVTFLISEESGYVSGQVLYVDGGLSLRL</sequence>
<dbReference type="Gene3D" id="3.40.50.720">
    <property type="entry name" value="NAD(P)-binding Rossmann-like Domain"/>
    <property type="match status" value="1"/>
</dbReference>
<dbReference type="FunFam" id="3.40.50.720:FF:000084">
    <property type="entry name" value="Short-chain dehydrogenase reductase"/>
    <property type="match status" value="1"/>
</dbReference>
<dbReference type="EMBL" id="CP047394">
    <property type="protein sequence ID" value="QHE59810.1"/>
    <property type="molecule type" value="Genomic_DNA"/>
</dbReference>
<evidence type="ECO:0000313" key="5">
    <source>
        <dbReference type="Proteomes" id="UP000465062"/>
    </source>
</evidence>
<dbReference type="PANTHER" id="PTHR43639:SF1">
    <property type="entry name" value="SHORT-CHAIN DEHYDROGENASE_REDUCTASE FAMILY PROTEIN"/>
    <property type="match status" value="1"/>
</dbReference>
<gene>
    <name evidence="4" type="ORF">FHE72_01200</name>
</gene>
<proteinExistence type="inferred from homology"/>
<dbReference type="InterPro" id="IPR002347">
    <property type="entry name" value="SDR_fam"/>
</dbReference>
<protein>
    <submittedName>
        <fullName evidence="4">SDR family oxidoreductase</fullName>
    </submittedName>
</protein>
<keyword evidence="3" id="KW-0560">Oxidoreductase</keyword>
<evidence type="ECO:0000256" key="3">
    <source>
        <dbReference type="ARBA" id="ARBA00023002"/>
    </source>
</evidence>
<dbReference type="Pfam" id="PF13561">
    <property type="entry name" value="adh_short_C2"/>
    <property type="match status" value="1"/>
</dbReference>